<proteinExistence type="predicted"/>
<feature type="region of interest" description="Disordered" evidence="1">
    <location>
        <begin position="18"/>
        <end position="131"/>
    </location>
</feature>
<dbReference type="GO" id="GO:0005759">
    <property type="term" value="C:mitochondrial matrix"/>
    <property type="evidence" value="ECO:0007669"/>
    <property type="project" value="TreeGrafter"/>
</dbReference>
<dbReference type="GO" id="GO:0016887">
    <property type="term" value="F:ATP hydrolysis activity"/>
    <property type="evidence" value="ECO:0007669"/>
    <property type="project" value="InterPro"/>
</dbReference>
<dbReference type="EMBL" id="ML000448">
    <property type="protein sequence ID" value="RKO84139.1"/>
    <property type="molecule type" value="Genomic_DNA"/>
</dbReference>
<dbReference type="GO" id="GO:0051603">
    <property type="term" value="P:proteolysis involved in protein catabolic process"/>
    <property type="evidence" value="ECO:0007669"/>
    <property type="project" value="TreeGrafter"/>
</dbReference>
<evidence type="ECO:0000259" key="2">
    <source>
        <dbReference type="SMART" id="SM00382"/>
    </source>
</evidence>
<feature type="non-terminal residue" evidence="3">
    <location>
        <position position="337"/>
    </location>
</feature>
<dbReference type="InterPro" id="IPR003593">
    <property type="entry name" value="AAA+_ATPase"/>
</dbReference>
<dbReference type="InterPro" id="IPR027417">
    <property type="entry name" value="P-loop_NTPase"/>
</dbReference>
<dbReference type="AlphaFoldDB" id="A0A4P9VWP5"/>
<evidence type="ECO:0000313" key="3">
    <source>
        <dbReference type="EMBL" id="RKO84139.1"/>
    </source>
</evidence>
<sequence length="337" mass="35700">MLLRCRLATALASRRVQVPPPASIRRMATLPGPPKDPATGTGPRGSHPPDILPPSPSAAAVDLDAPTSSHTEPFSDSLHETEVRAARSPRKTIKRSEGAAVVDDVVPARKPLKTSKTGRNAEPGPVDGSNPRLIKEYLDQYVIGQPALKRTISVALFTHYSRLNIKAKPAAKKSIKEDVVVEKSNVLLIGPTGSGKTLIARTTANLLNVPFSMNDATPFTQAGYVGEDVENADFDVERAERGIVFIDEIDKIARRTDSGGNQRDVSGEGVQQGLLRMLEGTTVTLSVKPGGGQKRGPAGGLAGGETFTIDTSNILFVCSGAFVGLEKIVNERVASKG</sequence>
<reference evidence="4" key="1">
    <citation type="journal article" date="2018" name="Nat. Microbiol.">
        <title>Leveraging single-cell genomics to expand the fungal tree of life.</title>
        <authorList>
            <person name="Ahrendt S.R."/>
            <person name="Quandt C.A."/>
            <person name="Ciobanu D."/>
            <person name="Clum A."/>
            <person name="Salamov A."/>
            <person name="Andreopoulos B."/>
            <person name="Cheng J.F."/>
            <person name="Woyke T."/>
            <person name="Pelin A."/>
            <person name="Henrissat B."/>
            <person name="Reynolds N.K."/>
            <person name="Benny G.L."/>
            <person name="Smith M.E."/>
            <person name="James T.Y."/>
            <person name="Grigoriev I.V."/>
        </authorList>
    </citation>
    <scope>NUCLEOTIDE SEQUENCE [LARGE SCALE GENOMIC DNA]</scope>
</reference>
<keyword evidence="4" id="KW-1185">Reference proteome</keyword>
<dbReference type="PANTHER" id="PTHR48102">
    <property type="entry name" value="ATP-DEPENDENT CLP PROTEASE ATP-BINDING SUBUNIT CLPX-LIKE, MITOCHONDRIAL-RELATED"/>
    <property type="match status" value="1"/>
</dbReference>
<dbReference type="SUPFAM" id="SSF52540">
    <property type="entry name" value="P-loop containing nucleoside triphosphate hydrolases"/>
    <property type="match status" value="1"/>
</dbReference>
<dbReference type="OrthoDB" id="1721884at2759"/>
<dbReference type="SMART" id="SM00382">
    <property type="entry name" value="AAA"/>
    <property type="match status" value="1"/>
</dbReference>
<dbReference type="PANTHER" id="PTHR48102:SF7">
    <property type="entry name" value="ATP-DEPENDENT CLP PROTEASE ATP-BINDING SUBUNIT CLPX-LIKE, MITOCHONDRIAL"/>
    <property type="match status" value="1"/>
</dbReference>
<accession>A0A4P9VWP5</accession>
<name>A0A4P9VWP5_9FUNG</name>
<dbReference type="GO" id="GO:0005524">
    <property type="term" value="F:ATP binding"/>
    <property type="evidence" value="ECO:0007669"/>
    <property type="project" value="InterPro"/>
</dbReference>
<dbReference type="InterPro" id="IPR050052">
    <property type="entry name" value="ATP-dep_Clp_protease_ClpX"/>
</dbReference>
<gene>
    <name evidence="3" type="ORF">BDK51DRAFT_34391</name>
</gene>
<protein>
    <submittedName>
        <fullName evidence="3">P-loop containing nucleoside triphosphate hydrolase protein</fullName>
    </submittedName>
</protein>
<dbReference type="Pfam" id="PF07724">
    <property type="entry name" value="AAA_2"/>
    <property type="match status" value="1"/>
</dbReference>
<keyword evidence="3" id="KW-0378">Hydrolase</keyword>
<evidence type="ECO:0000256" key="1">
    <source>
        <dbReference type="SAM" id="MobiDB-lite"/>
    </source>
</evidence>
<feature type="domain" description="AAA+ ATPase" evidence="2">
    <location>
        <begin position="182"/>
        <end position="334"/>
    </location>
</feature>
<dbReference type="InterPro" id="IPR003959">
    <property type="entry name" value="ATPase_AAA_core"/>
</dbReference>
<dbReference type="Gene3D" id="3.40.50.300">
    <property type="entry name" value="P-loop containing nucleotide triphosphate hydrolases"/>
    <property type="match status" value="1"/>
</dbReference>
<organism evidence="3 4">
    <name type="scientific">Blyttiomyces helicus</name>
    <dbReference type="NCBI Taxonomy" id="388810"/>
    <lineage>
        <taxon>Eukaryota</taxon>
        <taxon>Fungi</taxon>
        <taxon>Fungi incertae sedis</taxon>
        <taxon>Chytridiomycota</taxon>
        <taxon>Chytridiomycota incertae sedis</taxon>
        <taxon>Chytridiomycetes</taxon>
        <taxon>Chytridiomycetes incertae sedis</taxon>
        <taxon>Blyttiomyces</taxon>
    </lineage>
</organism>
<dbReference type="Proteomes" id="UP000269721">
    <property type="component" value="Unassembled WGS sequence"/>
</dbReference>
<evidence type="ECO:0000313" key="4">
    <source>
        <dbReference type="Proteomes" id="UP000269721"/>
    </source>
</evidence>